<evidence type="ECO:0000313" key="2">
    <source>
        <dbReference type="EMBL" id="MCI64842.1"/>
    </source>
</evidence>
<dbReference type="Gene3D" id="3.30.420.10">
    <property type="entry name" value="Ribonuclease H-like superfamily/Ribonuclease H"/>
    <property type="match status" value="1"/>
</dbReference>
<dbReference type="GO" id="GO:0003676">
    <property type="term" value="F:nucleic acid binding"/>
    <property type="evidence" value="ECO:0007669"/>
    <property type="project" value="InterPro"/>
</dbReference>
<dbReference type="Pfam" id="PF13456">
    <property type="entry name" value="RVT_3"/>
    <property type="match status" value="1"/>
</dbReference>
<reference evidence="2 3" key="1">
    <citation type="journal article" date="2018" name="Front. Plant Sci.">
        <title>Red Clover (Trifolium pratense) and Zigzag Clover (T. medium) - A Picture of Genomic Similarities and Differences.</title>
        <authorList>
            <person name="Dluhosova J."/>
            <person name="Istvanek J."/>
            <person name="Nedelnik J."/>
            <person name="Repkova J."/>
        </authorList>
    </citation>
    <scope>NUCLEOTIDE SEQUENCE [LARGE SCALE GENOMIC DNA]</scope>
    <source>
        <strain evidence="3">cv. 10/8</strain>
        <tissue evidence="2">Leaf</tissue>
    </source>
</reference>
<evidence type="ECO:0000313" key="3">
    <source>
        <dbReference type="Proteomes" id="UP000265520"/>
    </source>
</evidence>
<dbReference type="PANTHER" id="PTHR47723">
    <property type="entry name" value="OS05G0353850 PROTEIN"/>
    <property type="match status" value="1"/>
</dbReference>
<accession>A0A392TUT1</accession>
<dbReference type="PANTHER" id="PTHR47723:SF19">
    <property type="entry name" value="POLYNUCLEOTIDYL TRANSFERASE, RIBONUCLEASE H-LIKE SUPERFAMILY PROTEIN"/>
    <property type="match status" value="1"/>
</dbReference>
<dbReference type="GO" id="GO:0004523">
    <property type="term" value="F:RNA-DNA hybrid ribonuclease activity"/>
    <property type="evidence" value="ECO:0007669"/>
    <property type="project" value="InterPro"/>
</dbReference>
<dbReference type="CDD" id="cd06222">
    <property type="entry name" value="RNase_H_like"/>
    <property type="match status" value="1"/>
</dbReference>
<keyword evidence="3" id="KW-1185">Reference proteome</keyword>
<comment type="caution">
    <text evidence="2">The sequence shown here is derived from an EMBL/GenBank/DDBJ whole genome shotgun (WGS) entry which is preliminary data.</text>
</comment>
<feature type="domain" description="RNase H type-1" evidence="1">
    <location>
        <begin position="1"/>
        <end position="58"/>
    </location>
</feature>
<proteinExistence type="predicted"/>
<evidence type="ECO:0000259" key="1">
    <source>
        <dbReference type="PROSITE" id="PS50879"/>
    </source>
</evidence>
<name>A0A392TUT1_9FABA</name>
<dbReference type="InterPro" id="IPR044730">
    <property type="entry name" value="RNase_H-like_dom_plant"/>
</dbReference>
<feature type="non-terminal residue" evidence="2">
    <location>
        <position position="58"/>
    </location>
</feature>
<organism evidence="2 3">
    <name type="scientific">Trifolium medium</name>
    <dbReference type="NCBI Taxonomy" id="97028"/>
    <lineage>
        <taxon>Eukaryota</taxon>
        <taxon>Viridiplantae</taxon>
        <taxon>Streptophyta</taxon>
        <taxon>Embryophyta</taxon>
        <taxon>Tracheophyta</taxon>
        <taxon>Spermatophyta</taxon>
        <taxon>Magnoliopsida</taxon>
        <taxon>eudicotyledons</taxon>
        <taxon>Gunneridae</taxon>
        <taxon>Pentapetalae</taxon>
        <taxon>rosids</taxon>
        <taxon>fabids</taxon>
        <taxon>Fabales</taxon>
        <taxon>Fabaceae</taxon>
        <taxon>Papilionoideae</taxon>
        <taxon>50 kb inversion clade</taxon>
        <taxon>NPAAA clade</taxon>
        <taxon>Hologalegina</taxon>
        <taxon>IRL clade</taxon>
        <taxon>Trifolieae</taxon>
        <taxon>Trifolium</taxon>
    </lineage>
</organism>
<dbReference type="Proteomes" id="UP000265520">
    <property type="component" value="Unassembled WGS sequence"/>
</dbReference>
<dbReference type="InterPro" id="IPR036397">
    <property type="entry name" value="RNaseH_sf"/>
</dbReference>
<dbReference type="PROSITE" id="PS50879">
    <property type="entry name" value="RNASE_H_1"/>
    <property type="match status" value="1"/>
</dbReference>
<dbReference type="AlphaFoldDB" id="A0A392TUT1"/>
<dbReference type="InterPro" id="IPR012337">
    <property type="entry name" value="RNaseH-like_sf"/>
</dbReference>
<dbReference type="InterPro" id="IPR002156">
    <property type="entry name" value="RNaseH_domain"/>
</dbReference>
<dbReference type="EMBL" id="LXQA010664216">
    <property type="protein sequence ID" value="MCI64842.1"/>
    <property type="molecule type" value="Genomic_DNA"/>
</dbReference>
<dbReference type="SUPFAM" id="SSF53098">
    <property type="entry name" value="Ribonuclease H-like"/>
    <property type="match status" value="1"/>
</dbReference>
<protein>
    <submittedName>
        <fullName evidence="2">Ribonuclease H protein</fullName>
    </submittedName>
</protein>
<sequence length="58" mass="6103">MILNVDGSSIGNPGVSGFGGLIRNSDGAWVHGFYGNLGVTTILHAELMAIYRGLLLAW</sequence>
<dbReference type="InterPro" id="IPR053151">
    <property type="entry name" value="RNase_H-like"/>
</dbReference>